<dbReference type="KEGG" id="daf:Desaf_1634"/>
<dbReference type="eggNOG" id="COG0084">
    <property type="taxonomic scope" value="Bacteria"/>
</dbReference>
<dbReference type="NCBIfam" id="TIGR00010">
    <property type="entry name" value="YchF/TatD family DNA exonuclease"/>
    <property type="match status" value="1"/>
</dbReference>
<dbReference type="InterPro" id="IPR018228">
    <property type="entry name" value="DNase_TatD-rel_CS"/>
</dbReference>
<dbReference type="PANTHER" id="PTHR46124">
    <property type="entry name" value="D-AMINOACYL-TRNA DEACYLASE"/>
    <property type="match status" value="1"/>
</dbReference>
<feature type="binding site" evidence="4">
    <location>
        <position position="222"/>
    </location>
    <ligand>
        <name>a divalent metal cation</name>
        <dbReference type="ChEBI" id="CHEBI:60240"/>
        <label>1</label>
    </ligand>
</feature>
<sequence>MSKKSPERTPPESLHLPRVGVETHAHLDSREFRDDLPQVLDRAAASGIAAMGQVFLGPEAYQANQALFDSHPEVFFLLGVHPTDADKFTDATLAAMDAAFASDARIKAMGEIGLDSYWKDVPPETQHRIFRAQLALARERDLRVVVHSRDAFAETLAVLDDMGFKDRPLLWHCFGGDEAIARELLSRGWLLSIPGPVTYSKNVELARAVAAVDMDRLVVETDCPYLTPEPWRGKRNEPALAVFTAARIAQLKGLSVEDAWRHMGQTAAKFFGLELPK</sequence>
<evidence type="ECO:0000313" key="6">
    <source>
        <dbReference type="Proteomes" id="UP000007844"/>
    </source>
</evidence>
<dbReference type="PANTHER" id="PTHR46124:SF2">
    <property type="entry name" value="D-AMINOACYL-TRNA DEACYLASE"/>
    <property type="match status" value="1"/>
</dbReference>
<dbReference type="FunFam" id="3.20.20.140:FF:000005">
    <property type="entry name" value="TatD family hydrolase"/>
    <property type="match status" value="1"/>
</dbReference>
<feature type="binding site" evidence="4">
    <location>
        <position position="147"/>
    </location>
    <ligand>
        <name>a divalent metal cation</name>
        <dbReference type="ChEBI" id="CHEBI:60240"/>
        <label>2</label>
    </ligand>
</feature>
<protein>
    <submittedName>
        <fullName evidence="5">Hydrolase, TatD family</fullName>
    </submittedName>
</protein>
<dbReference type="InterPro" id="IPR032466">
    <property type="entry name" value="Metal_Hydrolase"/>
</dbReference>
<keyword evidence="3 5" id="KW-0378">Hydrolase</keyword>
<dbReference type="STRING" id="690850.Desaf_1634"/>
<evidence type="ECO:0000256" key="1">
    <source>
        <dbReference type="ARBA" id="ARBA00009275"/>
    </source>
</evidence>
<dbReference type="RefSeq" id="WP_014259738.1">
    <property type="nucleotide sequence ID" value="NC_016629.1"/>
</dbReference>
<dbReference type="CDD" id="cd01310">
    <property type="entry name" value="TatD_DNAse"/>
    <property type="match status" value="1"/>
</dbReference>
<dbReference type="InterPro" id="IPR001130">
    <property type="entry name" value="TatD-like"/>
</dbReference>
<dbReference type="GO" id="GO:0046872">
    <property type="term" value="F:metal ion binding"/>
    <property type="evidence" value="ECO:0007669"/>
    <property type="project" value="UniProtKB-KW"/>
</dbReference>
<evidence type="ECO:0000256" key="4">
    <source>
        <dbReference type="PIRSR" id="PIRSR005902-1"/>
    </source>
</evidence>
<dbReference type="Pfam" id="PF01026">
    <property type="entry name" value="TatD_DNase"/>
    <property type="match status" value="1"/>
</dbReference>
<evidence type="ECO:0000256" key="3">
    <source>
        <dbReference type="ARBA" id="ARBA00022801"/>
    </source>
</evidence>
<dbReference type="HOGENOM" id="CLU_031506_4_0_7"/>
<dbReference type="AlphaFoldDB" id="F3Z172"/>
<dbReference type="PROSITE" id="PS01091">
    <property type="entry name" value="TATD_3"/>
    <property type="match status" value="1"/>
</dbReference>
<feature type="binding site" evidence="4">
    <location>
        <position position="26"/>
    </location>
    <ligand>
        <name>a divalent metal cation</name>
        <dbReference type="ChEBI" id="CHEBI:60240"/>
        <label>1</label>
    </ligand>
</feature>
<dbReference type="PIRSF" id="PIRSF005902">
    <property type="entry name" value="DNase_TatD"/>
    <property type="match status" value="1"/>
</dbReference>
<organism evidence="5 6">
    <name type="scientific">Desulfocurvibacter africanus subsp. africanus str. Walvis Bay</name>
    <dbReference type="NCBI Taxonomy" id="690850"/>
    <lineage>
        <taxon>Bacteria</taxon>
        <taxon>Pseudomonadati</taxon>
        <taxon>Thermodesulfobacteriota</taxon>
        <taxon>Desulfovibrionia</taxon>
        <taxon>Desulfovibrionales</taxon>
        <taxon>Desulfovibrionaceae</taxon>
        <taxon>Desulfocurvibacter</taxon>
    </lineage>
</organism>
<keyword evidence="6" id="KW-1185">Reference proteome</keyword>
<feature type="binding site" evidence="4">
    <location>
        <position position="111"/>
    </location>
    <ligand>
        <name>a divalent metal cation</name>
        <dbReference type="ChEBI" id="CHEBI:60240"/>
        <label>1</label>
    </ligand>
</feature>
<gene>
    <name evidence="5" type="ORF">Desaf_1634</name>
</gene>
<evidence type="ECO:0000256" key="2">
    <source>
        <dbReference type="ARBA" id="ARBA00022723"/>
    </source>
</evidence>
<dbReference type="GO" id="GO:0005829">
    <property type="term" value="C:cytosol"/>
    <property type="evidence" value="ECO:0007669"/>
    <property type="project" value="TreeGrafter"/>
</dbReference>
<dbReference type="InterPro" id="IPR015991">
    <property type="entry name" value="TatD/YcfH-like"/>
</dbReference>
<evidence type="ECO:0000313" key="5">
    <source>
        <dbReference type="EMBL" id="EGJ49970.1"/>
    </source>
</evidence>
<proteinExistence type="inferred from homology"/>
<dbReference type="Gene3D" id="3.20.20.140">
    <property type="entry name" value="Metal-dependent hydrolases"/>
    <property type="match status" value="1"/>
</dbReference>
<comment type="similarity">
    <text evidence="1">Belongs to the metallo-dependent hydrolases superfamily. TatD-type hydrolase family.</text>
</comment>
<reference evidence="5 6" key="1">
    <citation type="journal article" date="2011" name="J. Bacteriol.">
        <title>Genome sequence of the mercury-methylating and pleomorphic Desulfovibrio africanus Strain Walvis Bay.</title>
        <authorList>
            <person name="Brown S.D."/>
            <person name="Wall J.D."/>
            <person name="Kucken A.M."/>
            <person name="Gilmour C.C."/>
            <person name="Podar M."/>
            <person name="Brandt C.C."/>
            <person name="Teshima H."/>
            <person name="Detter J.C."/>
            <person name="Han C.S."/>
            <person name="Land M.L."/>
            <person name="Lucas S."/>
            <person name="Han J."/>
            <person name="Pennacchio L."/>
            <person name="Nolan M."/>
            <person name="Pitluck S."/>
            <person name="Woyke T."/>
            <person name="Goodwin L."/>
            <person name="Palumbo A.V."/>
            <person name="Elias D.A."/>
        </authorList>
    </citation>
    <scope>NUCLEOTIDE SEQUENCE [LARGE SCALE GENOMIC DNA]</scope>
    <source>
        <strain evidence="5 6">Walvis Bay</strain>
    </source>
</reference>
<dbReference type="Proteomes" id="UP000007844">
    <property type="component" value="Chromosome"/>
</dbReference>
<name>F3Z172_DESAF</name>
<dbReference type="GO" id="GO:0004536">
    <property type="term" value="F:DNA nuclease activity"/>
    <property type="evidence" value="ECO:0007669"/>
    <property type="project" value="InterPro"/>
</dbReference>
<keyword evidence="2 4" id="KW-0479">Metal-binding</keyword>
<dbReference type="SUPFAM" id="SSF51556">
    <property type="entry name" value="Metallo-dependent hydrolases"/>
    <property type="match status" value="1"/>
</dbReference>
<dbReference type="EMBL" id="CP003221">
    <property type="protein sequence ID" value="EGJ49970.1"/>
    <property type="molecule type" value="Genomic_DNA"/>
</dbReference>
<dbReference type="GO" id="GO:0016788">
    <property type="term" value="F:hydrolase activity, acting on ester bonds"/>
    <property type="evidence" value="ECO:0007669"/>
    <property type="project" value="InterPro"/>
</dbReference>
<feature type="binding site" evidence="4">
    <location>
        <position position="172"/>
    </location>
    <ligand>
        <name>a divalent metal cation</name>
        <dbReference type="ChEBI" id="CHEBI:60240"/>
        <label>2</label>
    </ligand>
</feature>
<feature type="binding site" evidence="4">
    <location>
        <position position="24"/>
    </location>
    <ligand>
        <name>a divalent metal cation</name>
        <dbReference type="ChEBI" id="CHEBI:60240"/>
        <label>1</label>
    </ligand>
</feature>
<accession>F3Z172</accession>